<proteinExistence type="predicted"/>
<dbReference type="Gene3D" id="3.30.2130.10">
    <property type="entry name" value="VC0802-like"/>
    <property type="match status" value="2"/>
</dbReference>
<gene>
    <name evidence="2" type="ORF">THRCLA_10069</name>
</gene>
<organism evidence="2 3">
    <name type="scientific">Thraustotheca clavata</name>
    <dbReference type="NCBI Taxonomy" id="74557"/>
    <lineage>
        <taxon>Eukaryota</taxon>
        <taxon>Sar</taxon>
        <taxon>Stramenopiles</taxon>
        <taxon>Oomycota</taxon>
        <taxon>Saprolegniomycetes</taxon>
        <taxon>Saprolegniales</taxon>
        <taxon>Achlyaceae</taxon>
        <taxon>Thraustotheca</taxon>
    </lineage>
</organism>
<accession>A0A1V9YSX8</accession>
<dbReference type="InterPro" id="IPR045865">
    <property type="entry name" value="ACT-like_dom_sf"/>
</dbReference>
<dbReference type="PANTHER" id="PTHR31131:SF6">
    <property type="entry name" value="CASTOR ACT DOMAIN-CONTAINING PROTEIN"/>
    <property type="match status" value="1"/>
</dbReference>
<dbReference type="SUPFAM" id="SSF55021">
    <property type="entry name" value="ACT-like"/>
    <property type="match status" value="1"/>
</dbReference>
<protein>
    <recommendedName>
        <fullName evidence="1">CASTOR ACT domain-containing protein</fullName>
    </recommendedName>
</protein>
<evidence type="ECO:0000259" key="1">
    <source>
        <dbReference type="Pfam" id="PF13840"/>
    </source>
</evidence>
<dbReference type="Pfam" id="PF13840">
    <property type="entry name" value="ACT_7"/>
    <property type="match status" value="2"/>
</dbReference>
<dbReference type="EMBL" id="JNBS01002984">
    <property type="protein sequence ID" value="OQR88836.1"/>
    <property type="molecule type" value="Genomic_DNA"/>
</dbReference>
<dbReference type="PANTHER" id="PTHR31131">
    <property type="entry name" value="CHROMOSOME 1, WHOLE GENOME SHOTGUN SEQUENCE"/>
    <property type="match status" value="1"/>
</dbReference>
<evidence type="ECO:0000313" key="2">
    <source>
        <dbReference type="EMBL" id="OQR88836.1"/>
    </source>
</evidence>
<evidence type="ECO:0000313" key="3">
    <source>
        <dbReference type="Proteomes" id="UP000243217"/>
    </source>
</evidence>
<dbReference type="InterPro" id="IPR027795">
    <property type="entry name" value="CASTOR_ACT_dom"/>
</dbReference>
<sequence length="293" mass="32117">MVADSEGITLFVDPNAIKMFEYANVRDLVIIAPEQWRAIQIHLGPMVAEFPGVISFLTQLLAEDNISILNMSTYDTDIIYVQECNLERAIDCLQNKLSRGVHGLKECKDEETSRKLSGEDLGSPLPAPAPLLSPASVSSSSQYLAVYPTSFFLVRLRVESIRESAFGLTQLLLSTNVGGISATSFQTGNSFWCYSETSEEISMIVDEDSLAHFSENAVIVSPDRWRGITLCGRRVGFEETGIVAAMSGITSVNTQVLNISSYGSNVTLVLENALEESITCLCETLNLDRVVRL</sequence>
<name>A0A1V9YSX8_9STRA</name>
<feature type="domain" description="CASTOR ACT" evidence="1">
    <location>
        <begin position="32"/>
        <end position="95"/>
    </location>
</feature>
<keyword evidence="3" id="KW-1185">Reference proteome</keyword>
<dbReference type="OrthoDB" id="58529at2759"/>
<dbReference type="AlphaFoldDB" id="A0A1V9YSX8"/>
<comment type="caution">
    <text evidence="2">The sequence shown here is derived from an EMBL/GenBank/DDBJ whole genome shotgun (WGS) entry which is preliminary data.</text>
</comment>
<feature type="domain" description="CASTOR ACT" evidence="1">
    <location>
        <begin position="221"/>
        <end position="283"/>
    </location>
</feature>
<dbReference type="Proteomes" id="UP000243217">
    <property type="component" value="Unassembled WGS sequence"/>
</dbReference>
<dbReference type="InterPro" id="IPR051719">
    <property type="entry name" value="CASTOR_mTORC1"/>
</dbReference>
<dbReference type="STRING" id="74557.A0A1V9YSX8"/>
<reference evidence="2 3" key="1">
    <citation type="journal article" date="2014" name="Genome Biol. Evol.">
        <title>The secreted proteins of Achlya hypogyna and Thraustotheca clavata identify the ancestral oomycete secretome and reveal gene acquisitions by horizontal gene transfer.</title>
        <authorList>
            <person name="Misner I."/>
            <person name="Blouin N."/>
            <person name="Leonard G."/>
            <person name="Richards T.A."/>
            <person name="Lane C.E."/>
        </authorList>
    </citation>
    <scope>NUCLEOTIDE SEQUENCE [LARGE SCALE GENOMIC DNA]</scope>
    <source>
        <strain evidence="2 3">ATCC 34112</strain>
    </source>
</reference>